<organism evidence="1 2">
    <name type="scientific">Bradyrhizobium brasilense</name>
    <dbReference type="NCBI Taxonomy" id="1419277"/>
    <lineage>
        <taxon>Bacteria</taxon>
        <taxon>Pseudomonadati</taxon>
        <taxon>Pseudomonadota</taxon>
        <taxon>Alphaproteobacteria</taxon>
        <taxon>Hyphomicrobiales</taxon>
        <taxon>Nitrobacteraceae</taxon>
        <taxon>Bradyrhizobium</taxon>
    </lineage>
</organism>
<proteinExistence type="predicted"/>
<name>A0A1G7JNB8_9BRAD</name>
<sequence length="52" mass="6239">MADPEFVTFIIRIQDEFLSALRRRDPVAAAETRKVDLYTFQRYIYRLLSLTE</sequence>
<reference evidence="1 2" key="1">
    <citation type="submission" date="2016-10" db="EMBL/GenBank/DDBJ databases">
        <authorList>
            <person name="de Groot N.N."/>
        </authorList>
    </citation>
    <scope>NUCLEOTIDE SEQUENCE [LARGE SCALE GENOMIC DNA]</scope>
    <source>
        <strain evidence="1 2">R5</strain>
    </source>
</reference>
<evidence type="ECO:0000313" key="1">
    <source>
        <dbReference type="EMBL" id="SDF25959.1"/>
    </source>
</evidence>
<accession>A0A1G7JNB8</accession>
<dbReference type="AlphaFoldDB" id="A0A1G7JNB8"/>
<evidence type="ECO:0000313" key="2">
    <source>
        <dbReference type="Proteomes" id="UP000199245"/>
    </source>
</evidence>
<gene>
    <name evidence="1" type="ORF">SAMN05216337_104938</name>
</gene>
<protein>
    <submittedName>
        <fullName evidence="1">Uncharacterized protein</fullName>
    </submittedName>
</protein>
<dbReference type="Proteomes" id="UP000199245">
    <property type="component" value="Unassembled WGS sequence"/>
</dbReference>
<dbReference type="EMBL" id="FMZW01000049">
    <property type="protein sequence ID" value="SDF25959.1"/>
    <property type="molecule type" value="Genomic_DNA"/>
</dbReference>